<accession>A0AAV0RIU4</accession>
<organism evidence="1 2">
    <name type="scientific">Linum tenue</name>
    <dbReference type="NCBI Taxonomy" id="586396"/>
    <lineage>
        <taxon>Eukaryota</taxon>
        <taxon>Viridiplantae</taxon>
        <taxon>Streptophyta</taxon>
        <taxon>Embryophyta</taxon>
        <taxon>Tracheophyta</taxon>
        <taxon>Spermatophyta</taxon>
        <taxon>Magnoliopsida</taxon>
        <taxon>eudicotyledons</taxon>
        <taxon>Gunneridae</taxon>
        <taxon>Pentapetalae</taxon>
        <taxon>rosids</taxon>
        <taxon>fabids</taxon>
        <taxon>Malpighiales</taxon>
        <taxon>Linaceae</taxon>
        <taxon>Linum</taxon>
    </lineage>
</organism>
<gene>
    <name evidence="1" type="ORF">LITE_LOCUS48181</name>
</gene>
<evidence type="ECO:0000313" key="1">
    <source>
        <dbReference type="EMBL" id="CAI0557001.1"/>
    </source>
</evidence>
<evidence type="ECO:0000313" key="2">
    <source>
        <dbReference type="Proteomes" id="UP001154282"/>
    </source>
</evidence>
<comment type="caution">
    <text evidence="1">The sequence shown here is derived from an EMBL/GenBank/DDBJ whole genome shotgun (WGS) entry which is preliminary data.</text>
</comment>
<reference evidence="1" key="1">
    <citation type="submission" date="2022-08" db="EMBL/GenBank/DDBJ databases">
        <authorList>
            <person name="Gutierrez-Valencia J."/>
        </authorList>
    </citation>
    <scope>NUCLEOTIDE SEQUENCE</scope>
</reference>
<name>A0AAV0RIU4_9ROSI</name>
<dbReference type="EMBL" id="CAMGYJ010000011">
    <property type="protein sequence ID" value="CAI0557001.1"/>
    <property type="molecule type" value="Genomic_DNA"/>
</dbReference>
<sequence length="130" mass="14993">MRSQLNYLDLEIECLELEMQRDRKGRLIDHKIATLHALYAEIGFPRVGVIQSNIKNLEDKIAKAKEWAEEGERNQADVDRTAEYVRSMNETLGELNRALLTDFSGRISLTLQETSVKQLLRRVGFDCIVE</sequence>
<dbReference type="Proteomes" id="UP001154282">
    <property type="component" value="Unassembled WGS sequence"/>
</dbReference>
<dbReference type="AlphaFoldDB" id="A0AAV0RIU4"/>
<proteinExistence type="predicted"/>
<protein>
    <submittedName>
        <fullName evidence="1">Uncharacterized protein</fullName>
    </submittedName>
</protein>
<keyword evidence="2" id="KW-1185">Reference proteome</keyword>